<comment type="function">
    <text evidence="11">Accessory subunit of the mitochondrial membrane respiratory chain NADH dehydrogenase (Complex I), that is believed not to be involved in catalysis. Complex I functions in the transfer of electrons from NADH to the respiratory chain. The immediate electron acceptor for the enzyme is believed to be ubiquinone.</text>
</comment>
<dbReference type="PANTHER" id="PTHR13099:SF0">
    <property type="entry name" value="NADH DEHYDROGENASE [UBIQUINONE] 1 SUBUNIT C2-RELATED"/>
    <property type="match status" value="1"/>
</dbReference>
<dbReference type="PIRSF" id="PIRSF017834">
    <property type="entry name" value="NADH-UbQ_OxRdtase_b14.5b"/>
    <property type="match status" value="1"/>
</dbReference>
<evidence type="ECO:0000256" key="2">
    <source>
        <dbReference type="ARBA" id="ARBA00008674"/>
    </source>
</evidence>
<keyword evidence="9 11" id="KW-0496">Mitochondrion</keyword>
<evidence type="ECO:0000256" key="1">
    <source>
        <dbReference type="ARBA" id="ARBA00004298"/>
    </source>
</evidence>
<organism evidence="12 13">
    <name type="scientific">Pelusios castaneus</name>
    <name type="common">West African mud turtle</name>
    <dbReference type="NCBI Taxonomy" id="367368"/>
    <lineage>
        <taxon>Eukaryota</taxon>
        <taxon>Metazoa</taxon>
        <taxon>Chordata</taxon>
        <taxon>Craniata</taxon>
        <taxon>Vertebrata</taxon>
        <taxon>Euteleostomi</taxon>
        <taxon>Archelosauria</taxon>
        <taxon>Testudinata</taxon>
        <taxon>Testudines</taxon>
        <taxon>Pleurodira</taxon>
        <taxon>Pelomedusidae</taxon>
        <taxon>Pelusios</taxon>
    </lineage>
</organism>
<dbReference type="PANTHER" id="PTHR13099">
    <property type="entry name" value="NADH-UBIQUINONE OXIDOREDUCTASE SUBUNIT B14.5B"/>
    <property type="match status" value="1"/>
</dbReference>
<comment type="similarity">
    <text evidence="2 11">Belongs to the complex I NDUFC2 subunit family.</text>
</comment>
<keyword evidence="6 11" id="KW-0999">Mitochondrion inner membrane</keyword>
<keyword evidence="10 11" id="KW-0472">Membrane</keyword>
<dbReference type="InterPro" id="IPR009423">
    <property type="entry name" value="NDUC2"/>
</dbReference>
<dbReference type="GO" id="GO:0005743">
    <property type="term" value="C:mitochondrial inner membrane"/>
    <property type="evidence" value="ECO:0007669"/>
    <property type="project" value="UniProtKB-SubCell"/>
</dbReference>
<evidence type="ECO:0000256" key="4">
    <source>
        <dbReference type="ARBA" id="ARBA00022660"/>
    </source>
</evidence>
<accession>A0A8C8RQ12</accession>
<evidence type="ECO:0000256" key="9">
    <source>
        <dbReference type="ARBA" id="ARBA00023128"/>
    </source>
</evidence>
<evidence type="ECO:0000256" key="11">
    <source>
        <dbReference type="PIRNR" id="PIRNR017834"/>
    </source>
</evidence>
<keyword evidence="5" id="KW-0812">Transmembrane</keyword>
<reference evidence="12" key="1">
    <citation type="submission" date="2025-08" db="UniProtKB">
        <authorList>
            <consortium name="Ensembl"/>
        </authorList>
    </citation>
    <scope>IDENTIFICATION</scope>
</reference>
<evidence type="ECO:0000256" key="10">
    <source>
        <dbReference type="ARBA" id="ARBA00023136"/>
    </source>
</evidence>
<keyword evidence="4 11" id="KW-0679">Respiratory chain</keyword>
<sequence length="110" mass="12946">MVFLPDEVRSLPPPAIVNKNSVWLGLLGWCASIADNLFNRRPPVRAGVHRQVLWATLGWVAGYYLLKRENYVYAKHDQEMMDYIRRHPEDFKEGERKKIGELLEDFHPIR</sequence>
<evidence type="ECO:0000256" key="8">
    <source>
        <dbReference type="ARBA" id="ARBA00022989"/>
    </source>
</evidence>
<evidence type="ECO:0000256" key="3">
    <source>
        <dbReference type="ARBA" id="ARBA00022448"/>
    </source>
</evidence>
<dbReference type="GO" id="GO:0006120">
    <property type="term" value="P:mitochondrial electron transport, NADH to ubiquinone"/>
    <property type="evidence" value="ECO:0007669"/>
    <property type="project" value="InterPro"/>
</dbReference>
<dbReference type="Proteomes" id="UP000694393">
    <property type="component" value="Unplaced"/>
</dbReference>
<keyword evidence="7 11" id="KW-0249">Electron transport</keyword>
<comment type="subcellular location">
    <subcellularLocation>
        <location evidence="1">Mitochondrion inner membrane</location>
        <topology evidence="1">Single-pass membrane protein</topology>
        <orientation evidence="1">Matrix side</orientation>
    </subcellularLocation>
</comment>
<dbReference type="Pfam" id="PF06374">
    <property type="entry name" value="NDUF_C2"/>
    <property type="match status" value="1"/>
</dbReference>
<name>A0A8C8RQ12_9SAUR</name>
<dbReference type="Ensembl" id="ENSPCET00000008723.1">
    <property type="protein sequence ID" value="ENSPCEP00000008420.1"/>
    <property type="gene ID" value="ENSPCEG00000006794.1"/>
</dbReference>
<evidence type="ECO:0000256" key="6">
    <source>
        <dbReference type="ARBA" id="ARBA00022792"/>
    </source>
</evidence>
<evidence type="ECO:0000313" key="12">
    <source>
        <dbReference type="Ensembl" id="ENSPCEP00000008420.1"/>
    </source>
</evidence>
<keyword evidence="3 11" id="KW-0813">Transport</keyword>
<protein>
    <recommendedName>
        <fullName evidence="11">NADH dehydrogenase [ubiquinone] 1 subunit C2</fullName>
    </recommendedName>
</protein>
<reference evidence="12" key="2">
    <citation type="submission" date="2025-09" db="UniProtKB">
        <authorList>
            <consortium name="Ensembl"/>
        </authorList>
    </citation>
    <scope>IDENTIFICATION</scope>
</reference>
<dbReference type="AlphaFoldDB" id="A0A8C8RQ12"/>
<proteinExistence type="inferred from homology"/>
<evidence type="ECO:0000256" key="7">
    <source>
        <dbReference type="ARBA" id="ARBA00022982"/>
    </source>
</evidence>
<evidence type="ECO:0000256" key="5">
    <source>
        <dbReference type="ARBA" id="ARBA00022692"/>
    </source>
</evidence>
<keyword evidence="13" id="KW-1185">Reference proteome</keyword>
<keyword evidence="8" id="KW-1133">Transmembrane helix</keyword>
<evidence type="ECO:0000313" key="13">
    <source>
        <dbReference type="Proteomes" id="UP000694393"/>
    </source>
</evidence>